<dbReference type="KEGG" id="spri:SPRI_4313"/>
<evidence type="ECO:0000313" key="1">
    <source>
        <dbReference type="EMBL" id="ALC22619.1"/>
    </source>
</evidence>
<dbReference type="PATRIC" id="fig|38300.4.peg.4518"/>
<dbReference type="AlphaFoldDB" id="A0A0M3QJ51"/>
<dbReference type="InterPro" id="IPR028957">
    <property type="entry name" value="Imm50"/>
</dbReference>
<organism evidence="1">
    <name type="scientific">Streptomyces pristinaespiralis</name>
    <dbReference type="NCBI Taxonomy" id="38300"/>
    <lineage>
        <taxon>Bacteria</taxon>
        <taxon>Bacillati</taxon>
        <taxon>Actinomycetota</taxon>
        <taxon>Actinomycetes</taxon>
        <taxon>Kitasatosporales</taxon>
        <taxon>Streptomycetaceae</taxon>
        <taxon>Streptomyces</taxon>
    </lineage>
</organism>
<evidence type="ECO:0000313" key="2">
    <source>
        <dbReference type="Proteomes" id="UP000060513"/>
    </source>
</evidence>
<protein>
    <submittedName>
        <fullName evidence="1">Uncharacterized protein</fullName>
    </submittedName>
</protein>
<dbReference type="EMBL" id="CP011340">
    <property type="protein sequence ID" value="ALC22619.1"/>
    <property type="molecule type" value="Genomic_DNA"/>
</dbReference>
<proteinExistence type="predicted"/>
<gene>
    <name evidence="1" type="ORF">SPRI_4313</name>
</gene>
<dbReference type="Proteomes" id="UP000060513">
    <property type="component" value="Chromosome"/>
</dbReference>
<accession>A0A0M3QJ51</accession>
<name>A0A0M3QJ51_STRPR</name>
<dbReference type="STRING" id="38300.SPRI_4313"/>
<dbReference type="Pfam" id="PF15594">
    <property type="entry name" value="Imm50"/>
    <property type="match status" value="1"/>
</dbReference>
<reference evidence="1 2" key="1">
    <citation type="submission" date="2015-08" db="EMBL/GenBank/DDBJ databases">
        <title>Genome sequence of the pristinamycin over-producing bacterium Streptomyces pristinaespiralis HCCB10218.</title>
        <authorList>
            <person name="Tian J."/>
            <person name="Yang J."/>
            <person name="Li L."/>
            <person name="Ruan L."/>
            <person name="Wei W."/>
            <person name="Zheng G."/>
            <person name="Wei Z."/>
            <person name="Yang S."/>
            <person name="Ge M."/>
            <person name="Jiang W."/>
            <person name="Lu Y."/>
        </authorList>
    </citation>
    <scope>NUCLEOTIDE SEQUENCE [LARGE SCALE GENOMIC DNA]</scope>
    <source>
        <strain evidence="1 2">HCCB 10218</strain>
    </source>
</reference>
<dbReference type="RefSeq" id="WP_005316303.1">
    <property type="nucleotide sequence ID" value="NZ_CP011340.1"/>
</dbReference>
<dbReference type="OrthoDB" id="4229595at2"/>
<sequence>MSASEWFELLDEPERIQRLFSTPPRLADCRLDHVHIDERGTSVTLGFETGRFPDKPLPDGWDSDCNTYEFSLTCRAITDLRVSGWGGGARMTVTVHATEDGRIAVSASGGESGTTFVADGISLTRSRVYLASAGH</sequence>
<dbReference type="GeneID" id="97234644"/>